<proteinExistence type="predicted"/>
<accession>A0A6L2JNN9</accession>
<comment type="caution">
    <text evidence="1">The sequence shown here is derived from an EMBL/GenBank/DDBJ whole genome shotgun (WGS) entry which is preliminary data.</text>
</comment>
<name>A0A6L2JNN9_TANCI</name>
<gene>
    <name evidence="1" type="ORF">Tci_010185</name>
</gene>
<dbReference type="EMBL" id="BKCJ010001024">
    <property type="protein sequence ID" value="GEU38207.1"/>
    <property type="molecule type" value="Genomic_DNA"/>
</dbReference>
<dbReference type="AlphaFoldDB" id="A0A6L2JNN9"/>
<evidence type="ECO:0000313" key="1">
    <source>
        <dbReference type="EMBL" id="GEU38207.1"/>
    </source>
</evidence>
<organism evidence="1">
    <name type="scientific">Tanacetum cinerariifolium</name>
    <name type="common">Dalmatian daisy</name>
    <name type="synonym">Chrysanthemum cinerariifolium</name>
    <dbReference type="NCBI Taxonomy" id="118510"/>
    <lineage>
        <taxon>Eukaryota</taxon>
        <taxon>Viridiplantae</taxon>
        <taxon>Streptophyta</taxon>
        <taxon>Embryophyta</taxon>
        <taxon>Tracheophyta</taxon>
        <taxon>Spermatophyta</taxon>
        <taxon>Magnoliopsida</taxon>
        <taxon>eudicotyledons</taxon>
        <taxon>Gunneridae</taxon>
        <taxon>Pentapetalae</taxon>
        <taxon>asterids</taxon>
        <taxon>campanulids</taxon>
        <taxon>Asterales</taxon>
        <taxon>Asteraceae</taxon>
        <taxon>Asteroideae</taxon>
        <taxon>Anthemideae</taxon>
        <taxon>Anthemidinae</taxon>
        <taxon>Tanacetum</taxon>
    </lineage>
</organism>
<reference evidence="1" key="1">
    <citation type="journal article" date="2019" name="Sci. Rep.">
        <title>Draft genome of Tanacetum cinerariifolium, the natural source of mosquito coil.</title>
        <authorList>
            <person name="Yamashiro T."/>
            <person name="Shiraishi A."/>
            <person name="Satake H."/>
            <person name="Nakayama K."/>
        </authorList>
    </citation>
    <scope>NUCLEOTIDE SEQUENCE</scope>
</reference>
<sequence length="79" mass="7932">MIEDEIGDLKKAVGTVWAGCDGVGGVGGSGEGGRSGGVSDRSGGMGDGGCDIEGGVDDWEYVCALPKCLDLNFTPEVLH</sequence>
<protein>
    <submittedName>
        <fullName evidence="1">Uncharacterized protein</fullName>
    </submittedName>
</protein>